<evidence type="ECO:0000256" key="2">
    <source>
        <dbReference type="ARBA" id="ARBA00012438"/>
    </source>
</evidence>
<feature type="transmembrane region" description="Helical" evidence="4">
    <location>
        <begin position="208"/>
        <end position="229"/>
    </location>
</feature>
<keyword evidence="4" id="KW-1133">Transmembrane helix</keyword>
<evidence type="ECO:0000313" key="6">
    <source>
        <dbReference type="EMBL" id="AFY17080.1"/>
    </source>
</evidence>
<feature type="transmembrane region" description="Helical" evidence="4">
    <location>
        <begin position="235"/>
        <end position="254"/>
    </location>
</feature>
<evidence type="ECO:0000256" key="4">
    <source>
        <dbReference type="SAM" id="Phobius"/>
    </source>
</evidence>
<dbReference type="SMART" id="SM00387">
    <property type="entry name" value="HATPase_c"/>
    <property type="match status" value="1"/>
</dbReference>
<organism evidence="6">
    <name type="scientific">uncultured bacterium 'To-T 020 P12'</name>
    <dbReference type="NCBI Taxonomy" id="1263626"/>
    <lineage>
        <taxon>Bacteria</taxon>
        <taxon>environmental samples</taxon>
    </lineage>
</organism>
<feature type="transmembrane region" description="Helical" evidence="4">
    <location>
        <begin position="60"/>
        <end position="81"/>
    </location>
</feature>
<proteinExistence type="predicted"/>
<dbReference type="InterPro" id="IPR003018">
    <property type="entry name" value="GAF"/>
</dbReference>
<protein>
    <recommendedName>
        <fullName evidence="2">histidine kinase</fullName>
        <ecNumber evidence="2">2.7.13.3</ecNumber>
    </recommendedName>
</protein>
<feature type="domain" description="Histidine kinase" evidence="5">
    <location>
        <begin position="459"/>
        <end position="663"/>
    </location>
</feature>
<feature type="region of interest" description="Disordered" evidence="3">
    <location>
        <begin position="646"/>
        <end position="665"/>
    </location>
</feature>
<sequence>MMVLAIDSLFTGLSVLANRPEGVAYWLTRAFIAKSFMPAIWLCFSLTYSRGEYREFLARWKILLGVFGLAPVGVLLSGPGQMLQLMPLETPVGVWTLQSGVMAKALSGVLLVAHVLILTNLEQTFRAAVGTMRWRIKFVFVALAVIFGTRIYVQGQAILFSAPDLALSGVESASLLIGCVFLVLAYLRTGWAEIDVYPSLTVLRTSMTAIVVGGYLLVVGVLANLVSRFGGAEIFQYQAFVVLLGLAGLAVLLLSDRFRQRVQAFAVRHFGRAQHDSVRIWTLFSQRLANVRDQASLCAVSVRLISETFGVLSVTAWLLDEVKDQLTLDASTARQAAGVAGGDSPNAASRSVMAGLRTRSSPFNLEEVNEPWAEELRQLNSTSFPNGGQRWCVPLRAGERNLGALVLADRVNGVGYTVEELELLKCIGDHVTSVLLNLRLADEVVRARELEAFRTMSAFFVHDLKNAASSLNLMLKNLPVHFDDPAFRADALRGVGNTVTRIDDMIARLSALRQRSGFKPVDADLNQLVSEALDGLGPVSSVELTRALQTLPGIMADREQIRSVVTNLVLNARDALGSSGWIHVRTECQGERVVLSVADNGCGMSPAFLKESLFRPFHSTKPKGLGIGLFQARAIVQAHGGSVQVESEPGKGTTFQVTLPAKDGQ</sequence>
<evidence type="ECO:0000256" key="1">
    <source>
        <dbReference type="ARBA" id="ARBA00000085"/>
    </source>
</evidence>
<dbReference type="Gene3D" id="3.30.450.40">
    <property type="match status" value="1"/>
</dbReference>
<keyword evidence="4" id="KW-0812">Transmembrane</keyword>
<accession>K9NCZ5</accession>
<dbReference type="InterPro" id="IPR003594">
    <property type="entry name" value="HATPase_dom"/>
</dbReference>
<dbReference type="EC" id="2.7.13.3" evidence="2"/>
<dbReference type="Pfam" id="PF02518">
    <property type="entry name" value="HATPase_c"/>
    <property type="match status" value="1"/>
</dbReference>
<dbReference type="SMART" id="SM00065">
    <property type="entry name" value="GAF"/>
    <property type="match status" value="1"/>
</dbReference>
<dbReference type="PANTHER" id="PTHR43065:SF42">
    <property type="entry name" value="TWO-COMPONENT SENSOR PPRA"/>
    <property type="match status" value="1"/>
</dbReference>
<name>K9NCZ5_9BACT</name>
<dbReference type="InterPro" id="IPR029016">
    <property type="entry name" value="GAF-like_dom_sf"/>
</dbReference>
<dbReference type="InterPro" id="IPR036890">
    <property type="entry name" value="HATPase_C_sf"/>
</dbReference>
<dbReference type="Gene3D" id="3.30.565.10">
    <property type="entry name" value="Histidine kinase-like ATPase, C-terminal domain"/>
    <property type="match status" value="1"/>
</dbReference>
<keyword evidence="6" id="KW-0808">Transferase</keyword>
<comment type="catalytic activity">
    <reaction evidence="1">
        <text>ATP + protein L-histidine = ADP + protein N-phospho-L-histidine.</text>
        <dbReference type="EC" id="2.7.13.3"/>
    </reaction>
</comment>
<dbReference type="NCBIfam" id="TIGR02916">
    <property type="entry name" value="PEP_his_kin"/>
    <property type="match status" value="1"/>
</dbReference>
<dbReference type="SUPFAM" id="SSF55781">
    <property type="entry name" value="GAF domain-like"/>
    <property type="match status" value="1"/>
</dbReference>
<keyword evidence="4" id="KW-0472">Membrane</keyword>
<feature type="transmembrane region" description="Helical" evidence="4">
    <location>
        <begin position="27"/>
        <end position="48"/>
    </location>
</feature>
<feature type="transmembrane region" description="Helical" evidence="4">
    <location>
        <begin position="134"/>
        <end position="153"/>
    </location>
</feature>
<reference evidence="6" key="1">
    <citation type="submission" date="2012-09" db="EMBL/GenBank/DDBJ databases">
        <title>Inhibition of the growth of Bacillus subtilis by a novel anti-bacterial protein from the soil metagenome.</title>
        <authorList>
            <person name="O'Mahony M.M."/>
            <person name="Henneberger R."/>
            <person name="Doohan F."/>
            <person name="Marchesi J.R."/>
            <person name="Dobson A.D.W."/>
        </authorList>
    </citation>
    <scope>NUCLEOTIDE SEQUENCE</scope>
</reference>
<dbReference type="EMBL" id="JX846920">
    <property type="protein sequence ID" value="AFY17080.1"/>
    <property type="molecule type" value="Genomic_DNA"/>
</dbReference>
<dbReference type="GO" id="GO:0004673">
    <property type="term" value="F:protein histidine kinase activity"/>
    <property type="evidence" value="ECO:0007669"/>
    <property type="project" value="UniProtKB-EC"/>
</dbReference>
<dbReference type="InterPro" id="IPR014265">
    <property type="entry name" value="XrtA/PrsK"/>
</dbReference>
<dbReference type="InterPro" id="IPR005467">
    <property type="entry name" value="His_kinase_dom"/>
</dbReference>
<dbReference type="AlphaFoldDB" id="K9NCZ5"/>
<keyword evidence="6" id="KW-0418">Kinase</keyword>
<dbReference type="PANTHER" id="PTHR43065">
    <property type="entry name" value="SENSOR HISTIDINE KINASE"/>
    <property type="match status" value="1"/>
</dbReference>
<feature type="transmembrane region" description="Helical" evidence="4">
    <location>
        <begin position="101"/>
        <end position="122"/>
    </location>
</feature>
<dbReference type="SUPFAM" id="SSF55874">
    <property type="entry name" value="ATPase domain of HSP90 chaperone/DNA topoisomerase II/histidine kinase"/>
    <property type="match status" value="1"/>
</dbReference>
<dbReference type="InterPro" id="IPR004358">
    <property type="entry name" value="Sig_transdc_His_kin-like_C"/>
</dbReference>
<dbReference type="PROSITE" id="PS50109">
    <property type="entry name" value="HIS_KIN"/>
    <property type="match status" value="1"/>
</dbReference>
<feature type="transmembrane region" description="Helical" evidence="4">
    <location>
        <begin position="165"/>
        <end position="187"/>
    </location>
</feature>
<dbReference type="PRINTS" id="PR00344">
    <property type="entry name" value="BCTRLSENSOR"/>
</dbReference>
<evidence type="ECO:0000259" key="5">
    <source>
        <dbReference type="PROSITE" id="PS50109"/>
    </source>
</evidence>
<evidence type="ECO:0000256" key="3">
    <source>
        <dbReference type="SAM" id="MobiDB-lite"/>
    </source>
</evidence>